<feature type="compositionally biased region" description="Low complexity" evidence="1">
    <location>
        <begin position="1"/>
        <end position="16"/>
    </location>
</feature>
<dbReference type="RefSeq" id="WP_100901073.1">
    <property type="nucleotide sequence ID" value="NZ_CAWNNC010000001.1"/>
</dbReference>
<gene>
    <name evidence="3" type="ORF">COO91_06339</name>
</gene>
<feature type="transmembrane region" description="Helical" evidence="2">
    <location>
        <begin position="75"/>
        <end position="91"/>
    </location>
</feature>
<feature type="transmembrane region" description="Helical" evidence="2">
    <location>
        <begin position="33"/>
        <end position="55"/>
    </location>
</feature>
<keyword evidence="2" id="KW-0472">Membrane</keyword>
<dbReference type="OrthoDB" id="482088at2"/>
<keyword evidence="2" id="KW-1133">Transmembrane helix</keyword>
<proteinExistence type="predicted"/>
<evidence type="ECO:0000256" key="1">
    <source>
        <dbReference type="SAM" id="MobiDB-lite"/>
    </source>
</evidence>
<feature type="transmembrane region" description="Helical" evidence="2">
    <location>
        <begin position="103"/>
        <end position="125"/>
    </location>
</feature>
<feature type="transmembrane region" description="Helical" evidence="2">
    <location>
        <begin position="145"/>
        <end position="170"/>
    </location>
</feature>
<sequence length="249" mass="27923">MQTDSNSSDDVASANNEPNPGKFLIPRSQRQRFFIQFTLMTLIGWVVGGVASIALEKIILQTSPSVAIQPQTWGILVRSLSNVVFAVIFAADQSLVIYRYLPGWQWIFATSVGWLIANGVSTAWINYISTIAISLNETLSPEQNFILGFLSAIAYIISGVWLGLCQWLVLRRYTTGIWWWNFLPSISFFLITILIWLLFVVQNLIPEANRTFILYWSGQGFTALILGIIPAIGLCTLKKNSHRRSGIFG</sequence>
<evidence type="ECO:0000313" key="3">
    <source>
        <dbReference type="EMBL" id="AUB40330.1"/>
    </source>
</evidence>
<protein>
    <submittedName>
        <fullName evidence="3">Uncharacterized protein</fullName>
    </submittedName>
</protein>
<accession>A0A2K8SY74</accession>
<dbReference type="EMBL" id="CP024785">
    <property type="protein sequence ID" value="AUB40330.1"/>
    <property type="molecule type" value="Genomic_DNA"/>
</dbReference>
<name>A0A2K8SY74_9NOSO</name>
<keyword evidence="2" id="KW-0812">Transmembrane</keyword>
<reference evidence="3 4" key="1">
    <citation type="submission" date="2017-11" db="EMBL/GenBank/DDBJ databases">
        <title>Complete genome of a free-living desiccation-tolerant cyanobacterium and its photosynthetic adaptation to extreme terrestrial habitat.</title>
        <authorList>
            <person name="Shang J."/>
        </authorList>
    </citation>
    <scope>NUCLEOTIDE SEQUENCE [LARGE SCALE GENOMIC DNA]</scope>
    <source>
        <strain evidence="3 4">CCNUN1</strain>
    </source>
</reference>
<organism evidence="3 4">
    <name type="scientific">Nostoc flagelliforme CCNUN1</name>
    <dbReference type="NCBI Taxonomy" id="2038116"/>
    <lineage>
        <taxon>Bacteria</taxon>
        <taxon>Bacillati</taxon>
        <taxon>Cyanobacteriota</taxon>
        <taxon>Cyanophyceae</taxon>
        <taxon>Nostocales</taxon>
        <taxon>Nostocaceae</taxon>
        <taxon>Nostoc</taxon>
    </lineage>
</organism>
<dbReference type="AlphaFoldDB" id="A0A2K8SY74"/>
<keyword evidence="4" id="KW-1185">Reference proteome</keyword>
<evidence type="ECO:0000256" key="2">
    <source>
        <dbReference type="SAM" id="Phobius"/>
    </source>
</evidence>
<feature type="transmembrane region" description="Helical" evidence="2">
    <location>
        <begin position="177"/>
        <end position="201"/>
    </location>
</feature>
<feature type="transmembrane region" description="Helical" evidence="2">
    <location>
        <begin position="213"/>
        <end position="237"/>
    </location>
</feature>
<dbReference type="Proteomes" id="UP000232003">
    <property type="component" value="Chromosome"/>
</dbReference>
<dbReference type="KEGG" id="nfl:COO91_06339"/>
<feature type="region of interest" description="Disordered" evidence="1">
    <location>
        <begin position="1"/>
        <end position="24"/>
    </location>
</feature>
<evidence type="ECO:0000313" key="4">
    <source>
        <dbReference type="Proteomes" id="UP000232003"/>
    </source>
</evidence>